<dbReference type="AlphaFoldDB" id="A0A9X1XD67"/>
<gene>
    <name evidence="5" type="ORF">LCY76_11615</name>
</gene>
<dbReference type="PIRSF" id="PIRSF006470">
    <property type="entry name" value="DctB"/>
    <property type="match status" value="1"/>
</dbReference>
<evidence type="ECO:0000256" key="2">
    <source>
        <dbReference type="ARBA" id="ARBA00022448"/>
    </source>
</evidence>
<evidence type="ECO:0000256" key="3">
    <source>
        <dbReference type="ARBA" id="ARBA00022729"/>
    </source>
</evidence>
<evidence type="ECO:0000313" key="5">
    <source>
        <dbReference type="EMBL" id="MCK6257243.1"/>
    </source>
</evidence>
<dbReference type="EMBL" id="JAIWJX010000002">
    <property type="protein sequence ID" value="MCK6257243.1"/>
    <property type="molecule type" value="Genomic_DNA"/>
</dbReference>
<dbReference type="GO" id="GO:0030288">
    <property type="term" value="C:outer membrane-bounded periplasmic space"/>
    <property type="evidence" value="ECO:0007669"/>
    <property type="project" value="InterPro"/>
</dbReference>
<comment type="caution">
    <text evidence="5">The sequence shown here is derived from an EMBL/GenBank/DDBJ whole genome shotgun (WGS) entry which is preliminary data.</text>
</comment>
<proteinExistence type="inferred from homology"/>
<dbReference type="InterPro" id="IPR004682">
    <property type="entry name" value="TRAP_DctP"/>
</dbReference>
<dbReference type="GO" id="GO:0055085">
    <property type="term" value="P:transmembrane transport"/>
    <property type="evidence" value="ECO:0007669"/>
    <property type="project" value="InterPro"/>
</dbReference>
<dbReference type="Gene3D" id="3.40.190.170">
    <property type="entry name" value="Bacterial extracellular solute-binding protein, family 7"/>
    <property type="match status" value="1"/>
</dbReference>
<keyword evidence="6" id="KW-1185">Reference proteome</keyword>
<dbReference type="NCBIfam" id="NF037995">
    <property type="entry name" value="TRAP_S1"/>
    <property type="match status" value="1"/>
</dbReference>
<dbReference type="PANTHER" id="PTHR33376">
    <property type="match status" value="1"/>
</dbReference>
<dbReference type="InterPro" id="IPR038404">
    <property type="entry name" value="TRAP_DctP_sf"/>
</dbReference>
<dbReference type="NCBIfam" id="TIGR00787">
    <property type="entry name" value="dctP"/>
    <property type="match status" value="1"/>
</dbReference>
<dbReference type="RefSeq" id="WP_248252762.1">
    <property type="nucleotide sequence ID" value="NZ_JAIWJX010000002.1"/>
</dbReference>
<comment type="similarity">
    <text evidence="1">Belongs to the bacterial solute-binding protein 7 family.</text>
</comment>
<keyword evidence="2" id="KW-0813">Transport</keyword>
<dbReference type="Pfam" id="PF03480">
    <property type="entry name" value="DctP"/>
    <property type="match status" value="1"/>
</dbReference>
<accession>A0A9X1XD67</accession>
<organism evidence="5 6">
    <name type="scientific">Fictibacillus marinisediminis</name>
    <dbReference type="NCBI Taxonomy" id="2878389"/>
    <lineage>
        <taxon>Bacteria</taxon>
        <taxon>Bacillati</taxon>
        <taxon>Bacillota</taxon>
        <taxon>Bacilli</taxon>
        <taxon>Bacillales</taxon>
        <taxon>Fictibacillaceae</taxon>
        <taxon>Fictibacillus</taxon>
    </lineage>
</organism>
<keyword evidence="4" id="KW-0472">Membrane</keyword>
<evidence type="ECO:0000313" key="6">
    <source>
        <dbReference type="Proteomes" id="UP001139011"/>
    </source>
</evidence>
<evidence type="ECO:0000256" key="1">
    <source>
        <dbReference type="ARBA" id="ARBA00009023"/>
    </source>
</evidence>
<dbReference type="Proteomes" id="UP001139011">
    <property type="component" value="Unassembled WGS sequence"/>
</dbReference>
<name>A0A9X1XD67_9BACL</name>
<keyword evidence="3" id="KW-0732">Signal</keyword>
<evidence type="ECO:0000256" key="4">
    <source>
        <dbReference type="SAM" id="Phobius"/>
    </source>
</evidence>
<reference evidence="5" key="1">
    <citation type="submission" date="2021-09" db="EMBL/GenBank/DDBJ databases">
        <title>Genome analysis of Fictibacillus sp. KIGAM418 isolated from marine sediment.</title>
        <authorList>
            <person name="Seo M.-J."/>
            <person name="Cho E.-S."/>
            <person name="Hwang C.Y."/>
        </authorList>
    </citation>
    <scope>NUCLEOTIDE SEQUENCE</scope>
    <source>
        <strain evidence="5">KIGAM418</strain>
    </source>
</reference>
<dbReference type="PANTHER" id="PTHR33376:SF7">
    <property type="entry name" value="C4-DICARBOXYLATE-BINDING PROTEIN DCTB"/>
    <property type="match status" value="1"/>
</dbReference>
<protein>
    <submittedName>
        <fullName evidence="5">DctP family TRAP transporter solute-binding subunit</fullName>
    </submittedName>
</protein>
<feature type="transmembrane region" description="Helical" evidence="4">
    <location>
        <begin position="7"/>
        <end position="25"/>
    </location>
</feature>
<keyword evidence="4" id="KW-1133">Transmembrane helix</keyword>
<keyword evidence="4" id="KW-0812">Transmembrane</keyword>
<dbReference type="InterPro" id="IPR018389">
    <property type="entry name" value="DctP_fam"/>
</dbReference>
<sequence>MKQIIGILIFLVTGLLLSFYIGFHFNSKEQDLAFDDEQSGIRKQIVIKFSHVVAENTPKGLAAQKFADLVDQKSNHRVKVEVFPNGSLYSDKEELEALKDGRVQMIAPATSKLEGVSSKWQVLDLPFAFPTETAINDGLNGDIGKSLLASLNSQNIKGLGFWVNGLKQITNKSHAVIHPNDFKGEKFRIMSSNVLKKQFELLGGQSKPMDFNETYRNLESGNVSGEENTISNIYSKKYYRVQDYMTISNHGFLGYALLMNEDYWHSLPAKARLIIQDSIIETVKWNQDHYRSMNKEQLSLIKKESNIQIHELTSKEKKEWIEKLNPIYKQYEPIAGKKLISEIRNIQRKYEKQLFR</sequence>